<feature type="compositionally biased region" description="Basic and acidic residues" evidence="8">
    <location>
        <begin position="13"/>
        <end position="25"/>
    </location>
</feature>
<comment type="caution">
    <text evidence="11">The sequence shown here is derived from an EMBL/GenBank/DDBJ whole genome shotgun (WGS) entry which is preliminary data.</text>
</comment>
<reference evidence="11 12" key="2">
    <citation type="submission" date="2015-05" db="EMBL/GenBank/DDBJ databases">
        <authorList>
            <person name="Morales-Cruz A."/>
            <person name="Amrine K.C."/>
            <person name="Cantu D."/>
        </authorList>
    </citation>
    <scope>NUCLEOTIDE SEQUENCE [LARGE SCALE GENOMIC DNA]</scope>
    <source>
        <strain evidence="11">UCRPC4</strain>
    </source>
</reference>
<evidence type="ECO:0000313" key="11">
    <source>
        <dbReference type="EMBL" id="KKY28832.1"/>
    </source>
</evidence>
<evidence type="ECO:0000256" key="2">
    <source>
        <dbReference type="ARBA" id="ARBA00022448"/>
    </source>
</evidence>
<keyword evidence="4 9" id="KW-0812">Transmembrane</keyword>
<dbReference type="PROSITE" id="PS50850">
    <property type="entry name" value="MFS"/>
    <property type="match status" value="1"/>
</dbReference>
<evidence type="ECO:0000256" key="6">
    <source>
        <dbReference type="ARBA" id="ARBA00023136"/>
    </source>
</evidence>
<dbReference type="FunFam" id="1.20.1250.20:FF:000266">
    <property type="entry name" value="MFS multidrug transporter, putative"/>
    <property type="match status" value="1"/>
</dbReference>
<dbReference type="Gene3D" id="1.20.1250.20">
    <property type="entry name" value="MFS general substrate transporter like domains"/>
    <property type="match status" value="1"/>
</dbReference>
<feature type="transmembrane region" description="Helical" evidence="9">
    <location>
        <begin position="421"/>
        <end position="442"/>
    </location>
</feature>
<feature type="region of interest" description="Disordered" evidence="8">
    <location>
        <begin position="534"/>
        <end position="637"/>
    </location>
</feature>
<sequence>MATSSDSSTTVAERNDQDVDLERQKTTSPMHLSKLRMVYDQSAINVEVSHYPYKGSGTEQDPYQVEWIPNDPRNPMIWPNWYKWFVALTNAVSCLSIAFVSSAYTGGIDQILVQFGIGTEVATLGVSLFVLGFAIGPLFWAPLSELYGRQILFTLTYAAVTAFNAGAAASQNIQTLVILRFFAGAFGSSPLTNAGGVIADMFDAKQRGQATTFFAVAPFMGPVLGPIVGSFVGVNVGWRWVEGVMACFTGVLWIFQSLLIPETYGPVLLRRRAEHLSKKTGKHYISILDKHRGKPTLAQSLKVALSRPWALLFQEPIVLLISIYMAIIYGTLYLCFAAFPIVFQGVRGWSQEIASLAFVPVAVGLIIGAGYNLWDNKRFIKVATKHNGEAPPESRLPPGMLGSILLPIGLFWFAWSSGREIHWIMPMIGGAIFGCSIMLVFLSCMNYLIDTYTIYAASVLAANSVLRSLFGAAFPLFTTYMYDDLGVNWAGSIPAFLALACLPFPWLFYKYGGGIRMKCKYSAQAHATMESIRRSQKAATTVESKREIEDEAEQDAEYGPPPPALGKTKSRASRKSKTSRKSVEMDDEKKIDLNGDSDVSTKENNTTKENHLSATTEDKDFAAAHPPTTTTDLEKKT</sequence>
<keyword evidence="5 9" id="KW-1133">Transmembrane helix</keyword>
<feature type="transmembrane region" description="Helical" evidence="9">
    <location>
        <begin position="240"/>
        <end position="261"/>
    </location>
</feature>
<keyword evidence="2" id="KW-0813">Transport</keyword>
<dbReference type="GO" id="GO:0022857">
    <property type="term" value="F:transmembrane transporter activity"/>
    <property type="evidence" value="ECO:0007669"/>
    <property type="project" value="InterPro"/>
</dbReference>
<feature type="transmembrane region" description="Helical" evidence="9">
    <location>
        <begin position="489"/>
        <end position="509"/>
    </location>
</feature>
<feature type="region of interest" description="Disordered" evidence="8">
    <location>
        <begin position="1"/>
        <end position="25"/>
    </location>
</feature>
<keyword evidence="6 9" id="KW-0472">Membrane</keyword>
<dbReference type="Proteomes" id="UP000053317">
    <property type="component" value="Unassembled WGS sequence"/>
</dbReference>
<feature type="transmembrane region" description="Helical" evidence="9">
    <location>
        <begin position="177"/>
        <end position="199"/>
    </location>
</feature>
<evidence type="ECO:0000256" key="5">
    <source>
        <dbReference type="ARBA" id="ARBA00022989"/>
    </source>
</evidence>
<feature type="transmembrane region" description="Helical" evidence="9">
    <location>
        <begin position="81"/>
        <end position="101"/>
    </location>
</feature>
<dbReference type="InterPro" id="IPR011701">
    <property type="entry name" value="MFS"/>
</dbReference>
<dbReference type="EMBL" id="LCWF01000008">
    <property type="protein sequence ID" value="KKY28832.1"/>
    <property type="molecule type" value="Genomic_DNA"/>
</dbReference>
<feature type="transmembrane region" description="Helical" evidence="9">
    <location>
        <begin position="454"/>
        <end position="477"/>
    </location>
</feature>
<evidence type="ECO:0000256" key="8">
    <source>
        <dbReference type="SAM" id="MobiDB-lite"/>
    </source>
</evidence>
<evidence type="ECO:0000256" key="3">
    <source>
        <dbReference type="ARBA" id="ARBA00022475"/>
    </source>
</evidence>
<dbReference type="InterPro" id="IPR036259">
    <property type="entry name" value="MFS_trans_sf"/>
</dbReference>
<dbReference type="PANTHER" id="PTHR23502">
    <property type="entry name" value="MAJOR FACILITATOR SUPERFAMILY"/>
    <property type="match status" value="1"/>
</dbReference>
<keyword evidence="3" id="KW-1003">Cell membrane</keyword>
<proteinExistence type="inferred from homology"/>
<reference evidence="11 12" key="1">
    <citation type="submission" date="2015-05" db="EMBL/GenBank/DDBJ databases">
        <title>Distinctive expansion of gene families associated with plant cell wall degradation and secondary metabolism in the genomes of grapevine trunk pathogens.</title>
        <authorList>
            <person name="Lawrence D.P."/>
            <person name="Travadon R."/>
            <person name="Rolshausen P.E."/>
            <person name="Baumgartner K."/>
        </authorList>
    </citation>
    <scope>NUCLEOTIDE SEQUENCE [LARGE SCALE GENOMIC DNA]</scope>
    <source>
        <strain evidence="11">UCRPC4</strain>
    </source>
</reference>
<dbReference type="SUPFAM" id="SSF103473">
    <property type="entry name" value="MFS general substrate transporter"/>
    <property type="match status" value="1"/>
</dbReference>
<keyword evidence="12" id="KW-1185">Reference proteome</keyword>
<organism evidence="11 12">
    <name type="scientific">Phaeomoniella chlamydospora</name>
    <name type="common">Phaeoacremonium chlamydosporum</name>
    <dbReference type="NCBI Taxonomy" id="158046"/>
    <lineage>
        <taxon>Eukaryota</taxon>
        <taxon>Fungi</taxon>
        <taxon>Dikarya</taxon>
        <taxon>Ascomycota</taxon>
        <taxon>Pezizomycotina</taxon>
        <taxon>Eurotiomycetes</taxon>
        <taxon>Chaetothyriomycetidae</taxon>
        <taxon>Phaeomoniellales</taxon>
        <taxon>Phaeomoniellaceae</taxon>
        <taxon>Phaeomoniella</taxon>
    </lineage>
</organism>
<feature type="transmembrane region" description="Helical" evidence="9">
    <location>
        <begin position="121"/>
        <end position="140"/>
    </location>
</feature>
<feature type="transmembrane region" description="Helical" evidence="9">
    <location>
        <begin position="152"/>
        <end position="171"/>
    </location>
</feature>
<feature type="transmembrane region" description="Helical" evidence="9">
    <location>
        <begin position="395"/>
        <end position="415"/>
    </location>
</feature>
<dbReference type="AlphaFoldDB" id="A0A0G2F226"/>
<feature type="compositionally biased region" description="Basic residues" evidence="8">
    <location>
        <begin position="568"/>
        <end position="580"/>
    </location>
</feature>
<evidence type="ECO:0000313" key="12">
    <source>
        <dbReference type="Proteomes" id="UP000053317"/>
    </source>
</evidence>
<dbReference type="PANTHER" id="PTHR23502:SF186">
    <property type="entry name" value="MAJOR FACILITATOR SUPERFAMILY (MFS) PROFILE DOMAIN-CONTAINING PROTEIN"/>
    <property type="match status" value="1"/>
</dbReference>
<dbReference type="CDD" id="cd17323">
    <property type="entry name" value="MFS_Tpo1_MDR_like"/>
    <property type="match status" value="1"/>
</dbReference>
<dbReference type="OrthoDB" id="446368at2759"/>
<evidence type="ECO:0000259" key="10">
    <source>
        <dbReference type="PROSITE" id="PS50850"/>
    </source>
</evidence>
<accession>A0A0G2F226</accession>
<feature type="compositionally biased region" description="Basic and acidic residues" evidence="8">
    <location>
        <begin position="581"/>
        <end position="622"/>
    </location>
</feature>
<gene>
    <name evidence="11" type="ORF">UCRPC4_g00341</name>
</gene>
<protein>
    <submittedName>
        <fullName evidence="11">Putative mfs multidrug</fullName>
    </submittedName>
</protein>
<feature type="transmembrane region" description="Helical" evidence="9">
    <location>
        <begin position="353"/>
        <end position="374"/>
    </location>
</feature>
<evidence type="ECO:0000256" key="1">
    <source>
        <dbReference type="ARBA" id="ARBA00004651"/>
    </source>
</evidence>
<feature type="domain" description="Major facilitator superfamily (MFS) profile" evidence="10">
    <location>
        <begin position="82"/>
        <end position="518"/>
    </location>
</feature>
<comment type="subcellular location">
    <subcellularLocation>
        <location evidence="1">Cell membrane</location>
        <topology evidence="1">Multi-pass membrane protein</topology>
    </subcellularLocation>
</comment>
<feature type="transmembrane region" description="Helical" evidence="9">
    <location>
        <begin position="211"/>
        <end position="234"/>
    </location>
</feature>
<evidence type="ECO:0000256" key="4">
    <source>
        <dbReference type="ARBA" id="ARBA00022692"/>
    </source>
</evidence>
<feature type="transmembrane region" description="Helical" evidence="9">
    <location>
        <begin position="317"/>
        <end position="341"/>
    </location>
</feature>
<name>A0A0G2F226_PHACM</name>
<comment type="similarity">
    <text evidence="7">Belongs to the major facilitator superfamily. DHA1 family. Polyamines/proton antiporter (TC 2.A.1.2.16) subfamily.</text>
</comment>
<dbReference type="Pfam" id="PF07690">
    <property type="entry name" value="MFS_1"/>
    <property type="match status" value="1"/>
</dbReference>
<dbReference type="GO" id="GO:0005886">
    <property type="term" value="C:plasma membrane"/>
    <property type="evidence" value="ECO:0007669"/>
    <property type="project" value="UniProtKB-SubCell"/>
</dbReference>
<dbReference type="InterPro" id="IPR020846">
    <property type="entry name" value="MFS_dom"/>
</dbReference>
<feature type="compositionally biased region" description="Polar residues" evidence="8">
    <location>
        <begin position="1"/>
        <end position="12"/>
    </location>
</feature>
<evidence type="ECO:0000256" key="7">
    <source>
        <dbReference type="ARBA" id="ARBA00038459"/>
    </source>
</evidence>
<evidence type="ECO:0000256" key="9">
    <source>
        <dbReference type="SAM" id="Phobius"/>
    </source>
</evidence>